<name>A0A2I1D0U5_ASPC2</name>
<feature type="region of interest" description="Disordered" evidence="1">
    <location>
        <begin position="1"/>
        <end position="149"/>
    </location>
</feature>
<accession>A0A2I1D0U5</accession>
<comment type="caution">
    <text evidence="2">The sequence shown here is derived from an EMBL/GenBank/DDBJ whole genome shotgun (WGS) entry which is preliminary data.</text>
</comment>
<protein>
    <submittedName>
        <fullName evidence="2">Uncharacterized protein</fullName>
    </submittedName>
</protein>
<evidence type="ECO:0000256" key="1">
    <source>
        <dbReference type="SAM" id="MobiDB-lite"/>
    </source>
</evidence>
<dbReference type="OrthoDB" id="5401486at2759"/>
<gene>
    <name evidence="2" type="ORF">P168DRAFT_290645</name>
</gene>
<dbReference type="EMBL" id="MSFM01000007">
    <property type="protein sequence ID" value="PKY03478.1"/>
    <property type="molecule type" value="Genomic_DNA"/>
</dbReference>
<dbReference type="Proteomes" id="UP000234254">
    <property type="component" value="Unassembled WGS sequence"/>
</dbReference>
<keyword evidence="3" id="KW-1185">Reference proteome</keyword>
<sequence>MAPHAPHAAHGRPPHPGAFPGLDAEAEWGPESSSVEDDEPELLDAEDLSSVTDGSDEEDELHPPEGWRGSLYRRHSPVKPAPQAPRYRTHYRKQPSKSRSASKQGRRRYPGGVVDVVPADSKHGSRRTAKGGSRELLPRPARPTVIHGPVSSDDLDLALVEDPFRGGRARNDIRTRILDDREARIERREKMIDYRTRLLDDRLSERLDDRLDEPSYLGRSMSLREPTSYHPSRRYSSYLPGGLH</sequence>
<dbReference type="GeneID" id="36544786"/>
<reference evidence="2" key="1">
    <citation type="submission" date="2016-12" db="EMBL/GenBank/DDBJ databases">
        <title>The genomes of Aspergillus section Nigri reveals drivers in fungal speciation.</title>
        <authorList>
            <consortium name="DOE Joint Genome Institute"/>
            <person name="Vesth T.C."/>
            <person name="Nybo J."/>
            <person name="Theobald S."/>
            <person name="Brandl J."/>
            <person name="Frisvad J.C."/>
            <person name="Nielsen K.F."/>
            <person name="Lyhne E.K."/>
            <person name="Kogle M.E."/>
            <person name="Kuo A."/>
            <person name="Riley R."/>
            <person name="Clum A."/>
            <person name="Nolan M."/>
            <person name="Lipzen A."/>
            <person name="Salamov A."/>
            <person name="Henrissat B."/>
            <person name="Wiebenga A."/>
            <person name="De vries R.P."/>
            <person name="Grigoriev I.V."/>
            <person name="Mortensen U.H."/>
            <person name="Andersen M.R."/>
            <person name="Baker S.E."/>
        </authorList>
    </citation>
    <scope>NUCLEOTIDE SEQUENCE</scope>
    <source>
        <strain evidence="2">IBT 28561</strain>
    </source>
</reference>
<proteinExistence type="predicted"/>
<dbReference type="RefSeq" id="XP_024692072.1">
    <property type="nucleotide sequence ID" value="XM_024837262.1"/>
</dbReference>
<organism evidence="2 3">
    <name type="scientific">Aspergillus campestris (strain IBT 28561)</name>
    <dbReference type="NCBI Taxonomy" id="1392248"/>
    <lineage>
        <taxon>Eukaryota</taxon>
        <taxon>Fungi</taxon>
        <taxon>Dikarya</taxon>
        <taxon>Ascomycota</taxon>
        <taxon>Pezizomycotina</taxon>
        <taxon>Eurotiomycetes</taxon>
        <taxon>Eurotiomycetidae</taxon>
        <taxon>Eurotiales</taxon>
        <taxon>Aspergillaceae</taxon>
        <taxon>Aspergillus</taxon>
        <taxon>Aspergillus subgen. Circumdati</taxon>
    </lineage>
</organism>
<feature type="region of interest" description="Disordered" evidence="1">
    <location>
        <begin position="218"/>
        <end position="244"/>
    </location>
</feature>
<evidence type="ECO:0000313" key="2">
    <source>
        <dbReference type="EMBL" id="PKY03478.1"/>
    </source>
</evidence>
<dbReference type="AlphaFoldDB" id="A0A2I1D0U5"/>
<feature type="compositionally biased region" description="Acidic residues" evidence="1">
    <location>
        <begin position="24"/>
        <end position="47"/>
    </location>
</feature>
<feature type="compositionally biased region" description="Basic residues" evidence="1">
    <location>
        <begin position="87"/>
        <end position="96"/>
    </location>
</feature>
<evidence type="ECO:0000313" key="3">
    <source>
        <dbReference type="Proteomes" id="UP000234254"/>
    </source>
</evidence>
<dbReference type="VEuPathDB" id="FungiDB:P168DRAFT_290645"/>